<dbReference type="Pfam" id="PF00091">
    <property type="entry name" value="Tubulin"/>
    <property type="match status" value="1"/>
</dbReference>
<dbReference type="PANTHER" id="PTHR30314:SF3">
    <property type="entry name" value="MITOCHONDRIAL DIVISION PROTEIN FSZA"/>
    <property type="match status" value="1"/>
</dbReference>
<dbReference type="GO" id="GO:0000917">
    <property type="term" value="P:division septum assembly"/>
    <property type="evidence" value="ECO:0007669"/>
    <property type="project" value="UniProtKB-KW"/>
</dbReference>
<dbReference type="GO" id="GO:0007017">
    <property type="term" value="P:microtubule-based process"/>
    <property type="evidence" value="ECO:0007669"/>
    <property type="project" value="InterPro"/>
</dbReference>
<comment type="function">
    <text evidence="4">Essential cell division protein that forms a contractile ring structure (Z ring) at the future cell division site. The regulation of the ring assembly controls the timing and the location of cell division. One of the functions of the FtsZ ring is to recruit other cell division proteins to the septum to produce a new cell wall between the dividing cells. Binds GTP and shows GTPase activity.</text>
</comment>
<dbReference type="CDD" id="cd02201">
    <property type="entry name" value="FtsZ_type1"/>
    <property type="match status" value="1"/>
</dbReference>
<feature type="binding site" evidence="4">
    <location>
        <begin position="109"/>
        <end position="111"/>
    </location>
    <ligand>
        <name>GTP</name>
        <dbReference type="ChEBI" id="CHEBI:37565"/>
    </ligand>
</feature>
<sequence>MAKKSQQEFRPLTNIKVVGIGGGGGNAVARMSKGFARGVEFIAINTDHQDLDHCEVKHKIYIGRNLTKGLGSGMNPEIGRQAAEENRSEIAEALAGADIVFLTAGFGGGTGSGAGPVIAEVAKQSGALTFAVVTKPFEFEGVHRARIADESVNQMKDKVDALIVVPNDRIFSVISKDTSILKAFEAIDEVLKNSLRGIVELIVTPGIINVDFADIRSIVADAGHAIVGVGVASGPDRAITAVNAALHSPLLEVSAEGAHGIILGISGGRDLKMTEINDAAKMVRQTVDPGAKIIFGAYHDRNLKEGQIKVTLVATGFSVAATNSLFGGGAAPTRNYLDDAPAAVRPFVAREATEDKLAEKREPYRADREEFVKEKEPTLPKSTAPGKPGFLNAQKEEKKEDSGSDPWDIPTFLRKRRK</sequence>
<dbReference type="GO" id="GO:0005874">
    <property type="term" value="C:microtubule"/>
    <property type="evidence" value="ECO:0007669"/>
    <property type="project" value="InterPro"/>
</dbReference>
<feature type="binding site" evidence="4">
    <location>
        <position position="188"/>
    </location>
    <ligand>
        <name>GTP</name>
        <dbReference type="ChEBI" id="CHEBI:37565"/>
    </ligand>
</feature>
<comment type="subcellular location">
    <subcellularLocation>
        <location evidence="4">Cytoplasm</location>
    </subcellularLocation>
    <text evidence="4">Assembles at midcell at the inner surface of the cytoplasmic membrane.</text>
</comment>
<dbReference type="Proteomes" id="UP000179059">
    <property type="component" value="Unassembled WGS sequence"/>
</dbReference>
<feature type="domain" description="Tubulin/FtsZ GTPase" evidence="7">
    <location>
        <begin position="14"/>
        <end position="206"/>
    </location>
</feature>
<evidence type="ECO:0000256" key="5">
    <source>
        <dbReference type="NCBIfam" id="TIGR00065"/>
    </source>
</evidence>
<dbReference type="PANTHER" id="PTHR30314">
    <property type="entry name" value="CELL DIVISION PROTEIN FTSZ-RELATED"/>
    <property type="match status" value="1"/>
</dbReference>
<dbReference type="Gene3D" id="3.40.50.1440">
    <property type="entry name" value="Tubulin/FtsZ, GTPase domain"/>
    <property type="match status" value="1"/>
</dbReference>
<dbReference type="GO" id="GO:0005737">
    <property type="term" value="C:cytoplasm"/>
    <property type="evidence" value="ECO:0007669"/>
    <property type="project" value="UniProtKB-SubCell"/>
</dbReference>
<feature type="compositionally biased region" description="Basic and acidic residues" evidence="6">
    <location>
        <begin position="354"/>
        <end position="378"/>
    </location>
</feature>
<evidence type="ECO:0000256" key="2">
    <source>
        <dbReference type="ARBA" id="ARBA00022741"/>
    </source>
</evidence>
<accession>A0A1G2C931</accession>
<reference evidence="9 10" key="1">
    <citation type="journal article" date="2016" name="Nat. Commun.">
        <title>Thousands of microbial genomes shed light on interconnected biogeochemical processes in an aquifer system.</title>
        <authorList>
            <person name="Anantharaman K."/>
            <person name="Brown C.T."/>
            <person name="Hug L.A."/>
            <person name="Sharon I."/>
            <person name="Castelle C.J."/>
            <person name="Probst A.J."/>
            <person name="Thomas B.C."/>
            <person name="Singh A."/>
            <person name="Wilkins M.J."/>
            <person name="Karaoz U."/>
            <person name="Brodie E.L."/>
            <person name="Williams K.H."/>
            <person name="Hubbard S.S."/>
            <person name="Banfield J.F."/>
        </authorList>
    </citation>
    <scope>NUCLEOTIDE SEQUENCE [LARGE SCALE GENOMIC DNA]</scope>
</reference>
<dbReference type="InterPro" id="IPR000158">
    <property type="entry name" value="Cell_div_FtsZ"/>
</dbReference>
<evidence type="ECO:0000256" key="4">
    <source>
        <dbReference type="HAMAP-Rule" id="MF_00909"/>
    </source>
</evidence>
<dbReference type="FunFam" id="3.40.50.1440:FF:000001">
    <property type="entry name" value="Cell division protein FtsZ"/>
    <property type="match status" value="1"/>
</dbReference>
<evidence type="ECO:0000259" key="7">
    <source>
        <dbReference type="SMART" id="SM00864"/>
    </source>
</evidence>
<dbReference type="GO" id="GO:0005525">
    <property type="term" value="F:GTP binding"/>
    <property type="evidence" value="ECO:0007669"/>
    <property type="project" value="UniProtKB-UniRule"/>
</dbReference>
<feature type="binding site" evidence="4">
    <location>
        <begin position="22"/>
        <end position="26"/>
    </location>
    <ligand>
        <name>GTP</name>
        <dbReference type="ChEBI" id="CHEBI:37565"/>
    </ligand>
</feature>
<protein>
    <recommendedName>
        <fullName evidence="4 5">Cell division protein FtsZ</fullName>
    </recommendedName>
</protein>
<keyword evidence="4" id="KW-0131">Cell cycle</keyword>
<dbReference type="GO" id="GO:0051258">
    <property type="term" value="P:protein polymerization"/>
    <property type="evidence" value="ECO:0007669"/>
    <property type="project" value="UniProtKB-UniRule"/>
</dbReference>
<dbReference type="PRINTS" id="PR00423">
    <property type="entry name" value="CELLDVISFTSZ"/>
</dbReference>
<organism evidence="9 10">
    <name type="scientific">Candidatus Liptonbacteria bacterium RIFCSPHIGHO2_01_FULL_57_28</name>
    <dbReference type="NCBI Taxonomy" id="1798647"/>
    <lineage>
        <taxon>Bacteria</taxon>
        <taxon>Candidatus Liptoniibacteriota</taxon>
    </lineage>
</organism>
<feature type="binding site" evidence="4">
    <location>
        <position position="140"/>
    </location>
    <ligand>
        <name>GTP</name>
        <dbReference type="ChEBI" id="CHEBI:37565"/>
    </ligand>
</feature>
<dbReference type="NCBIfam" id="TIGR00065">
    <property type="entry name" value="ftsZ"/>
    <property type="match status" value="1"/>
</dbReference>
<dbReference type="InterPro" id="IPR045061">
    <property type="entry name" value="FtsZ/CetZ"/>
</dbReference>
<evidence type="ECO:0000313" key="10">
    <source>
        <dbReference type="Proteomes" id="UP000179059"/>
    </source>
</evidence>
<comment type="similarity">
    <text evidence="1 4">Belongs to the FtsZ family.</text>
</comment>
<dbReference type="GO" id="GO:0032153">
    <property type="term" value="C:cell division site"/>
    <property type="evidence" value="ECO:0007669"/>
    <property type="project" value="UniProtKB-UniRule"/>
</dbReference>
<dbReference type="STRING" id="1798647.A2855_02320"/>
<dbReference type="GO" id="GO:0043093">
    <property type="term" value="P:FtsZ-dependent cytokinesis"/>
    <property type="evidence" value="ECO:0007669"/>
    <property type="project" value="UniProtKB-UniRule"/>
</dbReference>
<dbReference type="GO" id="GO:0003924">
    <property type="term" value="F:GTPase activity"/>
    <property type="evidence" value="ECO:0007669"/>
    <property type="project" value="UniProtKB-UniRule"/>
</dbReference>
<comment type="caution">
    <text evidence="9">The sequence shown here is derived from an EMBL/GenBank/DDBJ whole genome shotgun (WGS) entry which is preliminary data.</text>
</comment>
<feature type="domain" description="Tubulin/FtsZ 2-layer sandwich" evidence="8">
    <location>
        <begin position="208"/>
        <end position="326"/>
    </location>
</feature>
<dbReference type="InterPro" id="IPR037103">
    <property type="entry name" value="Tubulin/FtsZ-like_C"/>
</dbReference>
<dbReference type="SMART" id="SM00865">
    <property type="entry name" value="Tubulin_C"/>
    <property type="match status" value="1"/>
</dbReference>
<dbReference type="SMART" id="SM00864">
    <property type="entry name" value="Tubulin"/>
    <property type="match status" value="1"/>
</dbReference>
<keyword evidence="3 4" id="KW-0342">GTP-binding</keyword>
<proteinExistence type="inferred from homology"/>
<keyword evidence="2 4" id="KW-0547">Nucleotide-binding</keyword>
<feature type="region of interest" description="Disordered" evidence="6">
    <location>
        <begin position="354"/>
        <end position="418"/>
    </location>
</feature>
<evidence type="ECO:0000256" key="1">
    <source>
        <dbReference type="ARBA" id="ARBA00009690"/>
    </source>
</evidence>
<dbReference type="Gene3D" id="3.30.1330.20">
    <property type="entry name" value="Tubulin/FtsZ, C-terminal domain"/>
    <property type="match status" value="1"/>
</dbReference>
<dbReference type="AlphaFoldDB" id="A0A1G2C931"/>
<keyword evidence="4" id="KW-0963">Cytoplasm</keyword>
<keyword evidence="4" id="KW-0717">Septation</keyword>
<keyword evidence="4 9" id="KW-0132">Cell division</keyword>
<dbReference type="InterPro" id="IPR036525">
    <property type="entry name" value="Tubulin/FtsZ_GTPase_sf"/>
</dbReference>
<dbReference type="InterPro" id="IPR017975">
    <property type="entry name" value="Tubulin_CS"/>
</dbReference>
<dbReference type="InterPro" id="IPR008280">
    <property type="entry name" value="Tub_FtsZ_C"/>
</dbReference>
<evidence type="ECO:0000256" key="3">
    <source>
        <dbReference type="ARBA" id="ARBA00023134"/>
    </source>
</evidence>
<feature type="binding site" evidence="4">
    <location>
        <position position="144"/>
    </location>
    <ligand>
        <name>GTP</name>
        <dbReference type="ChEBI" id="CHEBI:37565"/>
    </ligand>
</feature>
<dbReference type="InterPro" id="IPR003008">
    <property type="entry name" value="Tubulin_FtsZ_GTPase"/>
</dbReference>
<evidence type="ECO:0000313" key="9">
    <source>
        <dbReference type="EMBL" id="OGY97882.1"/>
    </source>
</evidence>
<comment type="subunit">
    <text evidence="4">Homodimer. Polymerizes to form a dynamic ring structure in a strictly GTP-dependent manner. Interacts directly with several other division proteins.</text>
</comment>
<dbReference type="HAMAP" id="MF_00909">
    <property type="entry name" value="FtsZ"/>
    <property type="match status" value="1"/>
</dbReference>
<dbReference type="InterPro" id="IPR018316">
    <property type="entry name" value="Tubulin/FtsZ_2-layer-sand-dom"/>
</dbReference>
<gene>
    <name evidence="4" type="primary">ftsZ</name>
    <name evidence="9" type="ORF">A2855_02320</name>
</gene>
<dbReference type="SUPFAM" id="SSF52490">
    <property type="entry name" value="Tubulin nucleotide-binding domain-like"/>
    <property type="match status" value="1"/>
</dbReference>
<dbReference type="PROSITE" id="PS00227">
    <property type="entry name" value="TUBULIN"/>
    <property type="match status" value="1"/>
</dbReference>
<dbReference type="EMBL" id="MHKX01000021">
    <property type="protein sequence ID" value="OGY97882.1"/>
    <property type="molecule type" value="Genomic_DNA"/>
</dbReference>
<name>A0A1G2C931_9BACT</name>
<dbReference type="Pfam" id="PF12327">
    <property type="entry name" value="FtsZ_C"/>
    <property type="match status" value="1"/>
</dbReference>
<dbReference type="SUPFAM" id="SSF55307">
    <property type="entry name" value="Tubulin C-terminal domain-like"/>
    <property type="match status" value="1"/>
</dbReference>
<evidence type="ECO:0000256" key="6">
    <source>
        <dbReference type="SAM" id="MobiDB-lite"/>
    </source>
</evidence>
<dbReference type="InterPro" id="IPR024757">
    <property type="entry name" value="FtsZ_C"/>
</dbReference>
<evidence type="ECO:0000259" key="8">
    <source>
        <dbReference type="SMART" id="SM00865"/>
    </source>
</evidence>